<evidence type="ECO:0000313" key="3">
    <source>
        <dbReference type="Proteomes" id="UP000834106"/>
    </source>
</evidence>
<dbReference type="EMBL" id="OU503036">
    <property type="protein sequence ID" value="CAI9752967.1"/>
    <property type="molecule type" value="Genomic_DNA"/>
</dbReference>
<reference evidence="2" key="1">
    <citation type="submission" date="2023-05" db="EMBL/GenBank/DDBJ databases">
        <authorList>
            <person name="Huff M."/>
        </authorList>
    </citation>
    <scope>NUCLEOTIDE SEQUENCE</scope>
</reference>
<dbReference type="Proteomes" id="UP000834106">
    <property type="component" value="Chromosome 1"/>
</dbReference>
<gene>
    <name evidence="2" type="ORF">FPE_LOCUS398</name>
</gene>
<evidence type="ECO:0000313" key="2">
    <source>
        <dbReference type="EMBL" id="CAI9752967.1"/>
    </source>
</evidence>
<evidence type="ECO:0000259" key="1">
    <source>
        <dbReference type="SMART" id="SM00666"/>
    </source>
</evidence>
<dbReference type="PANTHER" id="PTHR31066:SF60">
    <property type="entry name" value="PB1 DOMAIN-CONTAINING PROTEIN"/>
    <property type="match status" value="1"/>
</dbReference>
<feature type="domain" description="PB1" evidence="1">
    <location>
        <begin position="20"/>
        <end position="112"/>
    </location>
</feature>
<dbReference type="InterPro" id="IPR053198">
    <property type="entry name" value="Gynoecium_Dev_Regulator"/>
</dbReference>
<dbReference type="Pfam" id="PF00564">
    <property type="entry name" value="PB1"/>
    <property type="match status" value="1"/>
</dbReference>
<dbReference type="CDD" id="cd06410">
    <property type="entry name" value="PB1_UP2"/>
    <property type="match status" value="1"/>
</dbReference>
<dbReference type="PANTHER" id="PTHR31066">
    <property type="entry name" value="OS05G0427100 PROTEIN-RELATED"/>
    <property type="match status" value="1"/>
</dbReference>
<dbReference type="InterPro" id="IPR000270">
    <property type="entry name" value="PB1_dom"/>
</dbReference>
<keyword evidence="3" id="KW-1185">Reference proteome</keyword>
<dbReference type="SMART" id="SM00666">
    <property type="entry name" value="PB1"/>
    <property type="match status" value="1"/>
</dbReference>
<dbReference type="AlphaFoldDB" id="A0AAD2DG09"/>
<sequence length="186" mass="20579">MNNNKVKLMCNYGGKIQPRPSDHQLSYIGGDIKILTVDCNIKFSEMAGKLNSLCNINDNSEVCIKYQLPGEDLDSLVSLINDEDVEQMMVEYDRMLTISTKPVRLRLFVFDISSPRIPTANSGLKKSGPGTSLNPDYLFGFDKEYQPSIGPPVDILQIPGMVLTGNFGVDAGAEIEVKREMNNSVI</sequence>
<protein>
    <recommendedName>
        <fullName evidence="1">PB1 domain-containing protein</fullName>
    </recommendedName>
</protein>
<proteinExistence type="predicted"/>
<organism evidence="2 3">
    <name type="scientific">Fraxinus pennsylvanica</name>
    <dbReference type="NCBI Taxonomy" id="56036"/>
    <lineage>
        <taxon>Eukaryota</taxon>
        <taxon>Viridiplantae</taxon>
        <taxon>Streptophyta</taxon>
        <taxon>Embryophyta</taxon>
        <taxon>Tracheophyta</taxon>
        <taxon>Spermatophyta</taxon>
        <taxon>Magnoliopsida</taxon>
        <taxon>eudicotyledons</taxon>
        <taxon>Gunneridae</taxon>
        <taxon>Pentapetalae</taxon>
        <taxon>asterids</taxon>
        <taxon>lamiids</taxon>
        <taxon>Lamiales</taxon>
        <taxon>Oleaceae</taxon>
        <taxon>Oleeae</taxon>
        <taxon>Fraxinus</taxon>
    </lineage>
</organism>
<accession>A0AAD2DG09</accession>
<name>A0AAD2DG09_9LAMI</name>
<dbReference type="SUPFAM" id="SSF54277">
    <property type="entry name" value="CAD &amp; PB1 domains"/>
    <property type="match status" value="1"/>
</dbReference>